<protein>
    <submittedName>
        <fullName evidence="1">Uncharacterized protein</fullName>
    </submittedName>
</protein>
<dbReference type="EMBL" id="JAPHNI010000081">
    <property type="protein sequence ID" value="KAJ8116734.1"/>
    <property type="molecule type" value="Genomic_DNA"/>
</dbReference>
<comment type="caution">
    <text evidence="1">The sequence shown here is derived from an EMBL/GenBank/DDBJ whole genome shotgun (WGS) entry which is preliminary data.</text>
</comment>
<name>A0ACC2INI2_9PLEO</name>
<reference evidence="1" key="1">
    <citation type="submission" date="2022-11" db="EMBL/GenBank/DDBJ databases">
        <title>Genome Sequence of Boeremia exigua.</title>
        <authorList>
            <person name="Buettner E."/>
        </authorList>
    </citation>
    <scope>NUCLEOTIDE SEQUENCE</scope>
    <source>
        <strain evidence="1">CU02</strain>
    </source>
</reference>
<dbReference type="Proteomes" id="UP001153331">
    <property type="component" value="Unassembled WGS sequence"/>
</dbReference>
<gene>
    <name evidence="1" type="ORF">OPT61_g1905</name>
</gene>
<evidence type="ECO:0000313" key="1">
    <source>
        <dbReference type="EMBL" id="KAJ8116734.1"/>
    </source>
</evidence>
<proteinExistence type="predicted"/>
<accession>A0ACC2INI2</accession>
<sequence>MRQNIYGTVFGCPVKGALGMVWSLTALRTGCCAHRIRSGGFAHRIRKWKRPAEARGMKGGYAGLADPDPRDDLQRELCCF</sequence>
<organism evidence="1 2">
    <name type="scientific">Boeremia exigua</name>
    <dbReference type="NCBI Taxonomy" id="749465"/>
    <lineage>
        <taxon>Eukaryota</taxon>
        <taxon>Fungi</taxon>
        <taxon>Dikarya</taxon>
        <taxon>Ascomycota</taxon>
        <taxon>Pezizomycotina</taxon>
        <taxon>Dothideomycetes</taxon>
        <taxon>Pleosporomycetidae</taxon>
        <taxon>Pleosporales</taxon>
        <taxon>Pleosporineae</taxon>
        <taxon>Didymellaceae</taxon>
        <taxon>Boeremia</taxon>
    </lineage>
</organism>
<keyword evidence="2" id="KW-1185">Reference proteome</keyword>
<evidence type="ECO:0000313" key="2">
    <source>
        <dbReference type="Proteomes" id="UP001153331"/>
    </source>
</evidence>